<evidence type="ECO:0000313" key="2">
    <source>
        <dbReference type="Proteomes" id="UP000018144"/>
    </source>
</evidence>
<keyword evidence="2" id="KW-1185">Reference proteome</keyword>
<dbReference type="AlphaFoldDB" id="U4KUW6"/>
<organism evidence="1 2">
    <name type="scientific">Pyronema omphalodes (strain CBS 100304)</name>
    <name type="common">Pyronema confluens</name>
    <dbReference type="NCBI Taxonomy" id="1076935"/>
    <lineage>
        <taxon>Eukaryota</taxon>
        <taxon>Fungi</taxon>
        <taxon>Dikarya</taxon>
        <taxon>Ascomycota</taxon>
        <taxon>Pezizomycotina</taxon>
        <taxon>Pezizomycetes</taxon>
        <taxon>Pezizales</taxon>
        <taxon>Pyronemataceae</taxon>
        <taxon>Pyronema</taxon>
    </lineage>
</organism>
<dbReference type="Proteomes" id="UP000018144">
    <property type="component" value="Unassembled WGS sequence"/>
</dbReference>
<name>U4KUW6_PYROM</name>
<dbReference type="EMBL" id="HF935238">
    <property type="protein sequence ID" value="CCX05228.1"/>
    <property type="molecule type" value="Genomic_DNA"/>
</dbReference>
<accession>U4KUW6</accession>
<sequence length="83" mass="9678">MYDSDEDVYRFETKVDCDCPAEEYGGLSSVTLENLLDYVAQKVPYLRDGQFSLHESRFSILHPTSYYGICRASCFICHFRNFN</sequence>
<protein>
    <submittedName>
        <fullName evidence="1">Uncharacterized protein</fullName>
    </submittedName>
</protein>
<evidence type="ECO:0000313" key="1">
    <source>
        <dbReference type="EMBL" id="CCX05228.1"/>
    </source>
</evidence>
<reference evidence="1 2" key="1">
    <citation type="journal article" date="2013" name="PLoS Genet.">
        <title>The genome and development-dependent transcriptomes of Pyronema confluens: a window into fungal evolution.</title>
        <authorList>
            <person name="Traeger S."/>
            <person name="Altegoer F."/>
            <person name="Freitag M."/>
            <person name="Gabaldon T."/>
            <person name="Kempken F."/>
            <person name="Kumar A."/>
            <person name="Marcet-Houben M."/>
            <person name="Poggeler S."/>
            <person name="Stajich J.E."/>
            <person name="Nowrousian M."/>
        </authorList>
    </citation>
    <scope>NUCLEOTIDE SEQUENCE [LARGE SCALE GENOMIC DNA]</scope>
    <source>
        <strain evidence="2">CBS 100304</strain>
        <tissue evidence="1">Vegetative mycelium</tissue>
    </source>
</reference>
<proteinExistence type="predicted"/>
<gene>
    <name evidence="1" type="ORF">PCON_04815</name>
</gene>